<evidence type="ECO:0000256" key="4">
    <source>
        <dbReference type="ARBA" id="ARBA00022723"/>
    </source>
</evidence>
<evidence type="ECO:0000313" key="12">
    <source>
        <dbReference type="Proteomes" id="UP001430356"/>
    </source>
</evidence>
<dbReference type="InterPro" id="IPR001841">
    <property type="entry name" value="Znf_RING"/>
</dbReference>
<dbReference type="GO" id="GO:0061630">
    <property type="term" value="F:ubiquitin protein ligase activity"/>
    <property type="evidence" value="ECO:0007669"/>
    <property type="project" value="UniProtKB-EC"/>
</dbReference>
<evidence type="ECO:0000256" key="6">
    <source>
        <dbReference type="ARBA" id="ARBA00022786"/>
    </source>
</evidence>
<evidence type="ECO:0000256" key="3">
    <source>
        <dbReference type="ARBA" id="ARBA00022679"/>
    </source>
</evidence>
<dbReference type="PROSITE" id="PS50089">
    <property type="entry name" value="ZF_RING_2"/>
    <property type="match status" value="1"/>
</dbReference>
<evidence type="ECO:0000256" key="1">
    <source>
        <dbReference type="ARBA" id="ARBA00000900"/>
    </source>
</evidence>
<comment type="catalytic activity">
    <reaction evidence="1">
        <text>S-ubiquitinyl-[E2 ubiquitin-conjugating enzyme]-L-cysteine + [acceptor protein]-L-lysine = [E2 ubiquitin-conjugating enzyme]-L-cysteine + N(6)-ubiquitinyl-[acceptor protein]-L-lysine.</text>
        <dbReference type="EC" id="2.3.2.27"/>
    </reaction>
</comment>
<name>A0AAW0EZP5_9TRYP</name>
<dbReference type="Proteomes" id="UP001430356">
    <property type="component" value="Unassembled WGS sequence"/>
</dbReference>
<dbReference type="GO" id="GO:0008270">
    <property type="term" value="F:zinc ion binding"/>
    <property type="evidence" value="ECO:0007669"/>
    <property type="project" value="UniProtKB-KW"/>
</dbReference>
<proteinExistence type="predicted"/>
<sequence length="198" mass="22144">MQRHVQPRAAGPARLAAANSFASVSAGSHEASCSNLSDCHNEESAVVDLETYDVGEYHLTSCPICLEHFTLDNPAILLKCEHGFHLQCLESWRQRSSMCPMCFAPVVGDEGRLMSSSDARRRRRLRLRPPPANSHSPERSAPTGPATTDSRRPQPLLQPNYEDDRVSEHDEDADVIEVTAENDGVHWIWTWLRQCCPL</sequence>
<dbReference type="Pfam" id="PF13639">
    <property type="entry name" value="zf-RING_2"/>
    <property type="match status" value="1"/>
</dbReference>
<dbReference type="EC" id="2.3.2.27" evidence="2"/>
<gene>
    <name evidence="11" type="ORF">NESM_000862400</name>
</gene>
<keyword evidence="4" id="KW-0479">Metal-binding</keyword>
<comment type="caution">
    <text evidence="11">The sequence shown here is derived from an EMBL/GenBank/DDBJ whole genome shotgun (WGS) entry which is preliminary data.</text>
</comment>
<evidence type="ECO:0000259" key="10">
    <source>
        <dbReference type="PROSITE" id="PS50089"/>
    </source>
</evidence>
<dbReference type="Gene3D" id="3.30.40.10">
    <property type="entry name" value="Zinc/RING finger domain, C3HC4 (zinc finger)"/>
    <property type="match status" value="1"/>
</dbReference>
<dbReference type="PANTHER" id="PTHR46463">
    <property type="entry name" value="ZINC FINGER, RING/FYVE/PHD-TYPE"/>
    <property type="match status" value="1"/>
</dbReference>
<dbReference type="SUPFAM" id="SSF57850">
    <property type="entry name" value="RING/U-box"/>
    <property type="match status" value="1"/>
</dbReference>
<keyword evidence="5 8" id="KW-0863">Zinc-finger</keyword>
<organism evidence="11 12">
    <name type="scientific">Novymonas esmeraldas</name>
    <dbReference type="NCBI Taxonomy" id="1808958"/>
    <lineage>
        <taxon>Eukaryota</taxon>
        <taxon>Discoba</taxon>
        <taxon>Euglenozoa</taxon>
        <taxon>Kinetoplastea</taxon>
        <taxon>Metakinetoplastina</taxon>
        <taxon>Trypanosomatida</taxon>
        <taxon>Trypanosomatidae</taxon>
        <taxon>Novymonas</taxon>
    </lineage>
</organism>
<keyword evidence="6" id="KW-0833">Ubl conjugation pathway</keyword>
<feature type="domain" description="RING-type" evidence="10">
    <location>
        <begin position="62"/>
        <end position="102"/>
    </location>
</feature>
<keyword evidence="3" id="KW-0808">Transferase</keyword>
<keyword evidence="12" id="KW-1185">Reference proteome</keyword>
<evidence type="ECO:0000256" key="7">
    <source>
        <dbReference type="ARBA" id="ARBA00022833"/>
    </source>
</evidence>
<evidence type="ECO:0000256" key="8">
    <source>
        <dbReference type="PROSITE-ProRule" id="PRU00175"/>
    </source>
</evidence>
<dbReference type="InterPro" id="IPR013083">
    <property type="entry name" value="Znf_RING/FYVE/PHD"/>
</dbReference>
<dbReference type="PANTHER" id="PTHR46463:SF74">
    <property type="entry name" value="RING-TYPE DOMAIN-CONTAINING PROTEIN"/>
    <property type="match status" value="1"/>
</dbReference>
<evidence type="ECO:0000313" key="11">
    <source>
        <dbReference type="EMBL" id="KAK7198951.1"/>
    </source>
</evidence>
<keyword evidence="7" id="KW-0862">Zinc</keyword>
<feature type="region of interest" description="Disordered" evidence="9">
    <location>
        <begin position="114"/>
        <end position="170"/>
    </location>
</feature>
<accession>A0AAW0EZP5</accession>
<dbReference type="SMART" id="SM00184">
    <property type="entry name" value="RING"/>
    <property type="match status" value="1"/>
</dbReference>
<protein>
    <recommendedName>
        <fullName evidence="2">RING-type E3 ubiquitin transferase</fullName>
        <ecNumber evidence="2">2.3.2.27</ecNumber>
    </recommendedName>
</protein>
<dbReference type="AlphaFoldDB" id="A0AAW0EZP5"/>
<evidence type="ECO:0000256" key="2">
    <source>
        <dbReference type="ARBA" id="ARBA00012483"/>
    </source>
</evidence>
<reference evidence="11 12" key="1">
    <citation type="journal article" date="2021" name="MBio">
        <title>A New Model Trypanosomatid, Novymonas esmeraldas: Genomic Perception of Its 'Candidatus Pandoraea novymonadis' Endosymbiont.</title>
        <authorList>
            <person name="Zakharova A."/>
            <person name="Saura A."/>
            <person name="Butenko A."/>
            <person name="Podesvova L."/>
            <person name="Warmusova S."/>
            <person name="Kostygov A.Y."/>
            <person name="Nenarokova A."/>
            <person name="Lukes J."/>
            <person name="Opperdoes F.R."/>
            <person name="Yurchenko V."/>
        </authorList>
    </citation>
    <scope>NUCLEOTIDE SEQUENCE [LARGE SCALE GENOMIC DNA]</scope>
    <source>
        <strain evidence="11 12">E262AT.01</strain>
    </source>
</reference>
<dbReference type="EMBL" id="JAECZO010000192">
    <property type="protein sequence ID" value="KAK7198951.1"/>
    <property type="molecule type" value="Genomic_DNA"/>
</dbReference>
<evidence type="ECO:0000256" key="9">
    <source>
        <dbReference type="SAM" id="MobiDB-lite"/>
    </source>
</evidence>
<evidence type="ECO:0000256" key="5">
    <source>
        <dbReference type="ARBA" id="ARBA00022771"/>
    </source>
</evidence>